<feature type="transmembrane region" description="Helical" evidence="1">
    <location>
        <begin position="103"/>
        <end position="125"/>
    </location>
</feature>
<sequence>MNESFPVAALRLIFESEDNFLRIVEKVPWSEAVTAGNFIGQKIVLNEFVAYSSFVPQMDTLSAKTVAIVTFALCGFANLSSIAIQIGGLGGIAPNRRSELATYGVRAVLAGTLASLLSASIAGMLI</sequence>
<dbReference type="EMBL" id="JACEIQ010000010">
    <property type="protein sequence ID" value="MBA4494849.1"/>
    <property type="molecule type" value="Genomic_DNA"/>
</dbReference>
<dbReference type="InterPro" id="IPR008276">
    <property type="entry name" value="C_nuclsd_transpt"/>
</dbReference>
<accession>A0A7W1WRX3</accession>
<proteinExistence type="predicted"/>
<protein>
    <recommendedName>
        <fullName evidence="2">Concentrative nucleoside transporter C-terminal domain-containing protein</fullName>
    </recommendedName>
</protein>
<dbReference type="PANTHER" id="PTHR10590:SF4">
    <property type="entry name" value="SOLUTE CARRIER FAMILY 28 MEMBER 3"/>
    <property type="match status" value="1"/>
</dbReference>
<name>A0A7W1WRX3_9BACL</name>
<reference evidence="3 4" key="1">
    <citation type="submission" date="2020-07" db="EMBL/GenBank/DDBJ databases">
        <authorList>
            <person name="Feng H."/>
        </authorList>
    </citation>
    <scope>NUCLEOTIDE SEQUENCE [LARGE SCALE GENOMIC DNA]</scope>
    <source>
        <strain evidence="4">s-10</strain>
    </source>
</reference>
<keyword evidence="1" id="KW-0812">Transmembrane</keyword>
<comment type="caution">
    <text evidence="3">The sequence shown here is derived from an EMBL/GenBank/DDBJ whole genome shotgun (WGS) entry which is preliminary data.</text>
</comment>
<evidence type="ECO:0000256" key="1">
    <source>
        <dbReference type="SAM" id="Phobius"/>
    </source>
</evidence>
<keyword evidence="4" id="KW-1185">Reference proteome</keyword>
<organism evidence="3 4">
    <name type="scientific">Paenactinomyces guangxiensis</name>
    <dbReference type="NCBI Taxonomy" id="1490290"/>
    <lineage>
        <taxon>Bacteria</taxon>
        <taxon>Bacillati</taxon>
        <taxon>Bacillota</taxon>
        <taxon>Bacilli</taxon>
        <taxon>Bacillales</taxon>
        <taxon>Thermoactinomycetaceae</taxon>
        <taxon>Paenactinomyces</taxon>
    </lineage>
</organism>
<dbReference type="Proteomes" id="UP000535491">
    <property type="component" value="Unassembled WGS sequence"/>
</dbReference>
<dbReference type="Pfam" id="PF07662">
    <property type="entry name" value="Nucleos_tra2_C"/>
    <property type="match status" value="1"/>
</dbReference>
<dbReference type="GO" id="GO:0015293">
    <property type="term" value="F:symporter activity"/>
    <property type="evidence" value="ECO:0007669"/>
    <property type="project" value="TreeGrafter"/>
</dbReference>
<evidence type="ECO:0000313" key="4">
    <source>
        <dbReference type="Proteomes" id="UP000535491"/>
    </source>
</evidence>
<dbReference type="GO" id="GO:0005886">
    <property type="term" value="C:plasma membrane"/>
    <property type="evidence" value="ECO:0007669"/>
    <property type="project" value="TreeGrafter"/>
</dbReference>
<dbReference type="AlphaFoldDB" id="A0A7W1WRX3"/>
<dbReference type="GO" id="GO:0005337">
    <property type="term" value="F:nucleoside transmembrane transporter activity"/>
    <property type="evidence" value="ECO:0007669"/>
    <property type="project" value="InterPro"/>
</dbReference>
<dbReference type="PANTHER" id="PTHR10590">
    <property type="entry name" value="SODIUM/NUCLEOSIDE COTRANSPORTER"/>
    <property type="match status" value="1"/>
</dbReference>
<dbReference type="InterPro" id="IPR011657">
    <property type="entry name" value="CNT_C_dom"/>
</dbReference>
<feature type="transmembrane region" description="Helical" evidence="1">
    <location>
        <begin position="66"/>
        <end position="91"/>
    </location>
</feature>
<gene>
    <name evidence="3" type="ORF">H1191_11075</name>
</gene>
<evidence type="ECO:0000313" key="3">
    <source>
        <dbReference type="EMBL" id="MBA4494849.1"/>
    </source>
</evidence>
<evidence type="ECO:0000259" key="2">
    <source>
        <dbReference type="Pfam" id="PF07662"/>
    </source>
</evidence>
<keyword evidence="1" id="KW-0472">Membrane</keyword>
<keyword evidence="1" id="KW-1133">Transmembrane helix</keyword>
<feature type="domain" description="Concentrative nucleoside transporter C-terminal" evidence="2">
    <location>
        <begin position="27"/>
        <end position="123"/>
    </location>
</feature>